<evidence type="ECO:0000313" key="1">
    <source>
        <dbReference type="EMBL" id="AIA90161.1"/>
    </source>
</evidence>
<dbReference type="SUPFAM" id="SSF53448">
    <property type="entry name" value="Nucleotide-diphospho-sugar transferases"/>
    <property type="match status" value="1"/>
</dbReference>
<dbReference type="Gene3D" id="3.90.550.10">
    <property type="entry name" value="Spore Coat Polysaccharide Biosynthesis Protein SpsA, Chain A"/>
    <property type="match status" value="1"/>
</dbReference>
<reference evidence="1" key="1">
    <citation type="journal article" date="2013" name="Environ. Microbiol.">
        <title>Seasonally variable intestinal metagenomes of the red palm weevil (Rhynchophorus ferrugineus).</title>
        <authorList>
            <person name="Jia S."/>
            <person name="Zhang X."/>
            <person name="Zhang G."/>
            <person name="Yin A."/>
            <person name="Zhang S."/>
            <person name="Li F."/>
            <person name="Wang L."/>
            <person name="Zhao D."/>
            <person name="Yun Q."/>
            <person name="Tala"/>
            <person name="Wang J."/>
            <person name="Sun G."/>
            <person name="Baabdullah M."/>
            <person name="Yu X."/>
            <person name="Hu S."/>
            <person name="Al-Mssallem I.S."/>
            <person name="Yu J."/>
        </authorList>
    </citation>
    <scope>NUCLEOTIDE SEQUENCE</scope>
</reference>
<sequence length="163" mass="17458">MAATVEALFNQELAPSRIIIAVVDGELARFSHDPRVDVRSVEASTFYDAVLHVVDGDEPWIWTLHDDSVPHPSCLDALLAIGEASQKVGAVGPKQVGYGDRRHLIEVGILATRSGRRVPEVMPGELDQGQYDWRADALAVGSAGMLVRRAALDSVGGFDGTLG</sequence>
<dbReference type="Pfam" id="PF13641">
    <property type="entry name" value="Glyco_tranf_2_3"/>
    <property type="match status" value="1"/>
</dbReference>
<dbReference type="AlphaFoldDB" id="A0A060CBN1"/>
<name>A0A060CBN1_9ACTO</name>
<accession>A0A060CBN1</accession>
<dbReference type="PANTHER" id="PTHR43685:SF3">
    <property type="entry name" value="SLR2126 PROTEIN"/>
    <property type="match status" value="1"/>
</dbReference>
<feature type="non-terminal residue" evidence="1">
    <location>
        <position position="163"/>
    </location>
</feature>
<organism evidence="1">
    <name type="scientific">uncultured Arcanobacterium sp</name>
    <dbReference type="NCBI Taxonomy" id="487520"/>
    <lineage>
        <taxon>Bacteria</taxon>
        <taxon>Bacillati</taxon>
        <taxon>Actinomycetota</taxon>
        <taxon>Actinomycetes</taxon>
        <taxon>Actinomycetales</taxon>
        <taxon>Actinomycetaceae</taxon>
        <taxon>Arcanobacterium</taxon>
        <taxon>environmental samples</taxon>
    </lineage>
</organism>
<dbReference type="InterPro" id="IPR050834">
    <property type="entry name" value="Glycosyltransf_2"/>
</dbReference>
<dbReference type="EMBL" id="KF122863">
    <property type="protein sequence ID" value="AIA90161.1"/>
    <property type="molecule type" value="Genomic_DNA"/>
</dbReference>
<protein>
    <submittedName>
        <fullName evidence="1">CAZy families GT2 protein</fullName>
    </submittedName>
</protein>
<proteinExistence type="predicted"/>
<dbReference type="InterPro" id="IPR029044">
    <property type="entry name" value="Nucleotide-diphossugar_trans"/>
</dbReference>
<dbReference type="PANTHER" id="PTHR43685">
    <property type="entry name" value="GLYCOSYLTRANSFERASE"/>
    <property type="match status" value="1"/>
</dbReference>